<comment type="caution">
    <text evidence="2">The sequence shown here is derived from an EMBL/GenBank/DDBJ whole genome shotgun (WGS) entry which is preliminary data.</text>
</comment>
<accession>A0ABT2T1N8</accession>
<dbReference type="RefSeq" id="WP_262573489.1">
    <property type="nucleotide sequence ID" value="NZ_JAOQKJ010000003.1"/>
</dbReference>
<proteinExistence type="predicted"/>
<organism evidence="2 3">
    <name type="scientific">Suilimivivens aceti</name>
    <dbReference type="NCBI Taxonomy" id="2981774"/>
    <lineage>
        <taxon>Bacteria</taxon>
        <taxon>Bacillati</taxon>
        <taxon>Bacillota</taxon>
        <taxon>Clostridia</taxon>
        <taxon>Lachnospirales</taxon>
        <taxon>Lachnospiraceae</taxon>
        <taxon>Suilimivivens</taxon>
    </lineage>
</organism>
<dbReference type="Proteomes" id="UP001652432">
    <property type="component" value="Unassembled WGS sequence"/>
</dbReference>
<feature type="transmembrane region" description="Helical" evidence="1">
    <location>
        <begin position="13"/>
        <end position="32"/>
    </location>
</feature>
<keyword evidence="3" id="KW-1185">Reference proteome</keyword>
<dbReference type="Pfam" id="PF07963">
    <property type="entry name" value="N_methyl"/>
    <property type="match status" value="1"/>
</dbReference>
<dbReference type="NCBIfam" id="TIGR02532">
    <property type="entry name" value="IV_pilin_GFxxxE"/>
    <property type="match status" value="1"/>
</dbReference>
<dbReference type="InterPro" id="IPR012902">
    <property type="entry name" value="N_methyl_site"/>
</dbReference>
<reference evidence="2 3" key="1">
    <citation type="journal article" date="2021" name="ISME Commun">
        <title>Automated analysis of genomic sequences facilitates high-throughput and comprehensive description of bacteria.</title>
        <authorList>
            <person name="Hitch T.C.A."/>
        </authorList>
    </citation>
    <scope>NUCLEOTIDE SEQUENCE [LARGE SCALE GENOMIC DNA]</scope>
    <source>
        <strain evidence="2 3">Sanger_18</strain>
    </source>
</reference>
<evidence type="ECO:0000313" key="3">
    <source>
        <dbReference type="Proteomes" id="UP001652432"/>
    </source>
</evidence>
<gene>
    <name evidence="2" type="ORF">OCV77_03960</name>
</gene>
<keyword evidence="1" id="KW-0812">Transmembrane</keyword>
<keyword evidence="1" id="KW-1133">Transmembrane helix</keyword>
<evidence type="ECO:0000313" key="2">
    <source>
        <dbReference type="EMBL" id="MCU6743664.1"/>
    </source>
</evidence>
<dbReference type="PROSITE" id="PS00409">
    <property type="entry name" value="PROKAR_NTER_METHYL"/>
    <property type="match status" value="1"/>
</dbReference>
<protein>
    <submittedName>
        <fullName evidence="2">Prepilin-type N-terminal cleavage/methylation domain-containing protein</fullName>
    </submittedName>
</protein>
<keyword evidence="1" id="KW-0472">Membrane</keyword>
<name>A0ABT2T1N8_9FIRM</name>
<sequence length="272" mass="30166">MTKDNKGFSLVELLVALAVSSIVLTALGYMIITGLKLYGRNNAHVEVQSEAQTAMNLILDNIMEARGICIVNPATGDNTDCILLGDIIVEDNMGNYDVYFAGNAIIADLDSLGDNGQPIKEMYLVSFPNTDYSDSTEHSGYAKLVSGFSPGEGKMGEAVNQARIEVRDYVKNTDIKSRTKWLLAHYITGCRIEADGIDRNYYEETVYYENGGTEVNYYYKEPVKIDVKISLEYDYGSGKITKALSDSAVIRNRMDNVYVGQNGSANEYKRKK</sequence>
<evidence type="ECO:0000256" key="1">
    <source>
        <dbReference type="SAM" id="Phobius"/>
    </source>
</evidence>
<dbReference type="EMBL" id="JAOQKJ010000003">
    <property type="protein sequence ID" value="MCU6743664.1"/>
    <property type="molecule type" value="Genomic_DNA"/>
</dbReference>